<evidence type="ECO:0000313" key="6">
    <source>
        <dbReference type="EMBL" id="AWI85447.1"/>
    </source>
</evidence>
<dbReference type="Proteomes" id="UP000244915">
    <property type="component" value="Chromosome 2"/>
</dbReference>
<organism evidence="6 7">
    <name type="scientific">Alloyangia pacifica</name>
    <dbReference type="NCBI Taxonomy" id="311180"/>
    <lineage>
        <taxon>Bacteria</taxon>
        <taxon>Pseudomonadati</taxon>
        <taxon>Pseudomonadota</taxon>
        <taxon>Alphaproteobacteria</taxon>
        <taxon>Rhodobacterales</taxon>
        <taxon>Roseobacteraceae</taxon>
        <taxon>Alloyangia</taxon>
    </lineage>
</organism>
<evidence type="ECO:0000256" key="1">
    <source>
        <dbReference type="ARBA" id="ARBA00023015"/>
    </source>
</evidence>
<dbReference type="Pfam" id="PF02909">
    <property type="entry name" value="TetR_C_1"/>
    <property type="match status" value="1"/>
</dbReference>
<accession>A0A2U8HHM7</accession>
<name>A0A2U8HHM7_9RHOB</name>
<evidence type="ECO:0000259" key="5">
    <source>
        <dbReference type="PROSITE" id="PS50977"/>
    </source>
</evidence>
<dbReference type="PANTHER" id="PTHR30055">
    <property type="entry name" value="HTH-TYPE TRANSCRIPTIONAL REGULATOR RUTR"/>
    <property type="match status" value="1"/>
</dbReference>
<dbReference type="AlphaFoldDB" id="A0A2U8HHM7"/>
<dbReference type="InterPro" id="IPR004111">
    <property type="entry name" value="Repressor_TetR_C"/>
</dbReference>
<dbReference type="Pfam" id="PF00440">
    <property type="entry name" value="TetR_N"/>
    <property type="match status" value="1"/>
</dbReference>
<dbReference type="KEGG" id="ypac:CEW88_17100"/>
<dbReference type="SUPFAM" id="SSF46689">
    <property type="entry name" value="Homeodomain-like"/>
    <property type="match status" value="1"/>
</dbReference>
<keyword evidence="1" id="KW-0805">Transcription regulation</keyword>
<evidence type="ECO:0000256" key="3">
    <source>
        <dbReference type="ARBA" id="ARBA00023163"/>
    </source>
</evidence>
<dbReference type="InterPro" id="IPR009057">
    <property type="entry name" value="Homeodomain-like_sf"/>
</dbReference>
<protein>
    <submittedName>
        <fullName evidence="6">TetR family transcriptional regulator</fullName>
    </submittedName>
</protein>
<dbReference type="OrthoDB" id="329481at2"/>
<evidence type="ECO:0000256" key="4">
    <source>
        <dbReference type="PROSITE-ProRule" id="PRU00335"/>
    </source>
</evidence>
<dbReference type="EMBL" id="CP022190">
    <property type="protein sequence ID" value="AWI85447.1"/>
    <property type="molecule type" value="Genomic_DNA"/>
</dbReference>
<sequence>MAETPQLRIHIHVRHGPAYPALDHPPAVRVGDGCAVNGVADSGAPAPAKAPRGRAAAIGLTRAQIVEAAIAQIDARGLSAFSLRELARGLGVSPAVIYWHVGGAKEDLFAAIAATITGGLVAAQDPGAPWTERLRQVFHAYRAAVHRHPNISPLLGAQMMSNGDSSLEWIETVLRALADGGFHGTDLRDAFNALIGGLCGFVTMELAPGPASEDDAWERRVAERLAAIDAEAYPLTHSALPQLANRIFVLRWQNGARVCYDQSFSALLELLIDGLARRASRPADPALSEPSHG</sequence>
<dbReference type="InterPro" id="IPR050109">
    <property type="entry name" value="HTH-type_TetR-like_transc_reg"/>
</dbReference>
<dbReference type="InterPro" id="IPR001647">
    <property type="entry name" value="HTH_TetR"/>
</dbReference>
<feature type="DNA-binding region" description="H-T-H motif" evidence="4">
    <location>
        <begin position="82"/>
        <end position="101"/>
    </location>
</feature>
<gene>
    <name evidence="6" type="ORF">CEW88_17100</name>
</gene>
<proteinExistence type="predicted"/>
<dbReference type="Gene3D" id="1.10.10.60">
    <property type="entry name" value="Homeodomain-like"/>
    <property type="match status" value="1"/>
</dbReference>
<feature type="domain" description="HTH tetR-type" evidence="5">
    <location>
        <begin position="59"/>
        <end position="119"/>
    </location>
</feature>
<dbReference type="SUPFAM" id="SSF48498">
    <property type="entry name" value="Tetracyclin repressor-like, C-terminal domain"/>
    <property type="match status" value="1"/>
</dbReference>
<dbReference type="GO" id="GO:0003700">
    <property type="term" value="F:DNA-binding transcription factor activity"/>
    <property type="evidence" value="ECO:0007669"/>
    <property type="project" value="TreeGrafter"/>
</dbReference>
<evidence type="ECO:0000256" key="2">
    <source>
        <dbReference type="ARBA" id="ARBA00023125"/>
    </source>
</evidence>
<reference evidence="6 7" key="1">
    <citation type="submission" date="2017-06" db="EMBL/GenBank/DDBJ databases">
        <title>Yangia sp. YSBP01 complete genome sequence.</title>
        <authorList>
            <person name="Woo J.-H."/>
            <person name="Kim H.-S."/>
        </authorList>
    </citation>
    <scope>NUCLEOTIDE SEQUENCE [LARGE SCALE GENOMIC DNA]</scope>
    <source>
        <strain evidence="6 7">YSBP01</strain>
    </source>
</reference>
<dbReference type="GO" id="GO:0000976">
    <property type="term" value="F:transcription cis-regulatory region binding"/>
    <property type="evidence" value="ECO:0007669"/>
    <property type="project" value="TreeGrafter"/>
</dbReference>
<evidence type="ECO:0000313" key="7">
    <source>
        <dbReference type="Proteomes" id="UP000244915"/>
    </source>
</evidence>
<dbReference type="InterPro" id="IPR036271">
    <property type="entry name" value="Tet_transcr_reg_TetR-rel_C_sf"/>
</dbReference>
<dbReference type="PANTHER" id="PTHR30055:SF151">
    <property type="entry name" value="TRANSCRIPTIONAL REGULATORY PROTEIN"/>
    <property type="match status" value="1"/>
</dbReference>
<keyword evidence="2 4" id="KW-0238">DNA-binding</keyword>
<keyword evidence="3" id="KW-0804">Transcription</keyword>
<dbReference type="PROSITE" id="PS50977">
    <property type="entry name" value="HTH_TETR_2"/>
    <property type="match status" value="1"/>
</dbReference>
<dbReference type="Gene3D" id="1.10.357.10">
    <property type="entry name" value="Tetracycline Repressor, domain 2"/>
    <property type="match status" value="1"/>
</dbReference>
<dbReference type="GO" id="GO:0045892">
    <property type="term" value="P:negative regulation of DNA-templated transcription"/>
    <property type="evidence" value="ECO:0007669"/>
    <property type="project" value="InterPro"/>
</dbReference>